<dbReference type="OrthoDB" id="2142040at2759"/>
<feature type="compositionally biased region" description="Polar residues" evidence="1">
    <location>
        <begin position="30"/>
        <end position="55"/>
    </location>
</feature>
<proteinExistence type="predicted"/>
<dbReference type="RefSeq" id="XP_007836192.1">
    <property type="nucleotide sequence ID" value="XM_007838001.1"/>
</dbReference>
<dbReference type="PANTHER" id="PTHR34706">
    <property type="entry name" value="SLR1338 PROTEIN"/>
    <property type="match status" value="1"/>
</dbReference>
<feature type="region of interest" description="Disordered" evidence="1">
    <location>
        <begin position="1"/>
        <end position="68"/>
    </location>
</feature>
<evidence type="ECO:0000313" key="3">
    <source>
        <dbReference type="Proteomes" id="UP000030651"/>
    </source>
</evidence>
<dbReference type="EMBL" id="KI912114">
    <property type="protein sequence ID" value="ETS79567.1"/>
    <property type="molecule type" value="Genomic_DNA"/>
</dbReference>
<evidence type="ECO:0008006" key="4">
    <source>
        <dbReference type="Google" id="ProtNLM"/>
    </source>
</evidence>
<reference evidence="3" key="1">
    <citation type="journal article" date="2015" name="BMC Genomics">
        <title>Genomic and transcriptomic analysis of the endophytic fungus Pestalotiopsis fici reveals its lifestyle and high potential for synthesis of natural products.</title>
        <authorList>
            <person name="Wang X."/>
            <person name="Zhang X."/>
            <person name="Liu L."/>
            <person name="Xiang M."/>
            <person name="Wang W."/>
            <person name="Sun X."/>
            <person name="Che Y."/>
            <person name="Guo L."/>
            <person name="Liu G."/>
            <person name="Guo L."/>
            <person name="Wang C."/>
            <person name="Yin W.B."/>
            <person name="Stadler M."/>
            <person name="Zhang X."/>
            <person name="Liu X."/>
        </authorList>
    </citation>
    <scope>NUCLEOTIDE SEQUENCE [LARGE SCALE GENOMIC DNA]</scope>
    <source>
        <strain evidence="3">W106-1 / CGMCC3.15140</strain>
    </source>
</reference>
<evidence type="ECO:0000313" key="2">
    <source>
        <dbReference type="EMBL" id="ETS79567.1"/>
    </source>
</evidence>
<accession>W3X2E6</accession>
<dbReference type="Proteomes" id="UP000030651">
    <property type="component" value="Unassembled WGS sequence"/>
</dbReference>
<sequence>MRRWFSTEILGRHGDEADHEAEKGTGPAAESSTSDNSEKVNATGTTSTLPQNVVNPFSGLPEKPVRQHKRNASASYESRWDRLKEFHVVFLIDDSPAMRNDWAEALSFLGEAIPECLDRTGQNVSVFFTNRWTAEPSRYGGDDCGGWKPQWPVPSGHIDIRYVTRAAAEAASSPPQTSAEFIFDGVLPVTEEERLSAVAAATAAAAADTLRETTSSTTTPATGMARRLGHILRPYVQAYTAGQAGDTEFKHIANLDVIVVTNGVDAADVQTETLAVAEDLAECGAPTAQVGLQFVQVGDSAEGGALLRELDSDIVLGERDMIDTVRYAQTRDPRTGRMTGDGLYKVLLGGVSRKVDMKKLENGQFLGKK</sequence>
<dbReference type="AlphaFoldDB" id="W3X2E6"/>
<gene>
    <name evidence="2" type="ORF">PFICI_09420</name>
</gene>
<dbReference type="PANTHER" id="PTHR34706:SF1">
    <property type="entry name" value="VWFA DOMAIN-CONTAINING PROTEIN"/>
    <property type="match status" value="1"/>
</dbReference>
<dbReference type="InParanoid" id="W3X2E6"/>
<dbReference type="KEGG" id="pfy:PFICI_09420"/>
<organism evidence="2 3">
    <name type="scientific">Pestalotiopsis fici (strain W106-1 / CGMCC3.15140)</name>
    <dbReference type="NCBI Taxonomy" id="1229662"/>
    <lineage>
        <taxon>Eukaryota</taxon>
        <taxon>Fungi</taxon>
        <taxon>Dikarya</taxon>
        <taxon>Ascomycota</taxon>
        <taxon>Pezizomycotina</taxon>
        <taxon>Sordariomycetes</taxon>
        <taxon>Xylariomycetidae</taxon>
        <taxon>Amphisphaeriales</taxon>
        <taxon>Sporocadaceae</taxon>
        <taxon>Pestalotiopsis</taxon>
    </lineage>
</organism>
<dbReference type="HOGENOM" id="CLU_750290_0_0_1"/>
<dbReference type="GeneID" id="19274433"/>
<protein>
    <recommendedName>
        <fullName evidence="4">VWFA domain-containing protein</fullName>
    </recommendedName>
</protein>
<feature type="compositionally biased region" description="Basic and acidic residues" evidence="1">
    <location>
        <begin position="10"/>
        <end position="23"/>
    </location>
</feature>
<evidence type="ECO:0000256" key="1">
    <source>
        <dbReference type="SAM" id="MobiDB-lite"/>
    </source>
</evidence>
<name>W3X2E6_PESFW</name>
<keyword evidence="3" id="KW-1185">Reference proteome</keyword>